<accession>A0AAD6NIU8</accession>
<dbReference type="InterPro" id="IPR016181">
    <property type="entry name" value="Acyl_CoA_acyltransferase"/>
</dbReference>
<dbReference type="PANTHER" id="PTHR42791">
    <property type="entry name" value="GNAT FAMILY ACETYLTRANSFERASE"/>
    <property type="match status" value="1"/>
</dbReference>
<evidence type="ECO:0000259" key="1">
    <source>
        <dbReference type="PROSITE" id="PS51186"/>
    </source>
</evidence>
<dbReference type="PANTHER" id="PTHR42791:SF16">
    <property type="entry name" value="N-ACETYLTRANSFERASE DOMAIN-CONTAINING PROTEIN"/>
    <property type="match status" value="1"/>
</dbReference>
<reference evidence="2" key="1">
    <citation type="submission" date="2023-01" db="EMBL/GenBank/DDBJ databases">
        <title>The chitinases involved in constricting ring structure development in the nematode-trapping fungus Drechslerella dactyloides.</title>
        <authorList>
            <person name="Wang R."/>
            <person name="Zhang L."/>
            <person name="Tang P."/>
            <person name="Li S."/>
            <person name="Liang L."/>
        </authorList>
    </citation>
    <scope>NUCLEOTIDE SEQUENCE</scope>
    <source>
        <strain evidence="2">YMF1.00031</strain>
    </source>
</reference>
<feature type="domain" description="N-acetyltransferase" evidence="1">
    <location>
        <begin position="9"/>
        <end position="235"/>
    </location>
</feature>
<sequence length="261" mass="29057">MTTADGREITLEVVTQRNSSAGLNARLADIASIAFADDESFEWRYPNRNQYPAHNRSITARHRAAELLDPSAWVVVAYVDGQAAGYATWQRKGDPLGEEAERDFWLQKTERSLHGIELRLASYLFPHPTAFPPAIDLMRRCFADTAAELRALPGFSTYLHLNILAVDPAYQRQGVGSQLVSWGVSMARRNRIPCALEASRAGKKVYLKSGFKELGICDGFHPKAGQPFVKGMHCDKEGCQFAVGTVMIWEPHPNNSIPKEI</sequence>
<dbReference type="Pfam" id="PF13508">
    <property type="entry name" value="Acetyltransf_7"/>
    <property type="match status" value="1"/>
</dbReference>
<dbReference type="Gene3D" id="3.40.630.30">
    <property type="match status" value="1"/>
</dbReference>
<dbReference type="PROSITE" id="PS51186">
    <property type="entry name" value="GNAT"/>
    <property type="match status" value="1"/>
</dbReference>
<dbReference type="SUPFAM" id="SSF55729">
    <property type="entry name" value="Acyl-CoA N-acyltransferases (Nat)"/>
    <property type="match status" value="1"/>
</dbReference>
<dbReference type="Proteomes" id="UP001221413">
    <property type="component" value="Unassembled WGS sequence"/>
</dbReference>
<dbReference type="CDD" id="cd04301">
    <property type="entry name" value="NAT_SF"/>
    <property type="match status" value="1"/>
</dbReference>
<proteinExistence type="predicted"/>
<protein>
    <recommendedName>
        <fullName evidence="1">N-acetyltransferase domain-containing protein</fullName>
    </recommendedName>
</protein>
<evidence type="ECO:0000313" key="2">
    <source>
        <dbReference type="EMBL" id="KAJ6258308.1"/>
    </source>
</evidence>
<dbReference type="AlphaFoldDB" id="A0AAD6NIU8"/>
<comment type="caution">
    <text evidence="2">The sequence shown here is derived from an EMBL/GenBank/DDBJ whole genome shotgun (WGS) entry which is preliminary data.</text>
</comment>
<organism evidence="2 3">
    <name type="scientific">Drechslerella dactyloides</name>
    <name type="common">Nematode-trapping fungus</name>
    <name type="synonym">Arthrobotrys dactyloides</name>
    <dbReference type="NCBI Taxonomy" id="74499"/>
    <lineage>
        <taxon>Eukaryota</taxon>
        <taxon>Fungi</taxon>
        <taxon>Dikarya</taxon>
        <taxon>Ascomycota</taxon>
        <taxon>Pezizomycotina</taxon>
        <taxon>Orbiliomycetes</taxon>
        <taxon>Orbiliales</taxon>
        <taxon>Orbiliaceae</taxon>
        <taxon>Drechslerella</taxon>
    </lineage>
</organism>
<dbReference type="EMBL" id="JAQGDS010000008">
    <property type="protein sequence ID" value="KAJ6258308.1"/>
    <property type="molecule type" value="Genomic_DNA"/>
</dbReference>
<dbReference type="GO" id="GO:0016747">
    <property type="term" value="F:acyltransferase activity, transferring groups other than amino-acyl groups"/>
    <property type="evidence" value="ECO:0007669"/>
    <property type="project" value="InterPro"/>
</dbReference>
<dbReference type="InterPro" id="IPR052523">
    <property type="entry name" value="Trichothecene_AcTrans"/>
</dbReference>
<name>A0AAD6NIU8_DREDA</name>
<gene>
    <name evidence="2" type="ORF">Dda_6348</name>
</gene>
<evidence type="ECO:0000313" key="3">
    <source>
        <dbReference type="Proteomes" id="UP001221413"/>
    </source>
</evidence>
<keyword evidence="3" id="KW-1185">Reference proteome</keyword>
<dbReference type="InterPro" id="IPR000182">
    <property type="entry name" value="GNAT_dom"/>
</dbReference>